<evidence type="ECO:0000256" key="2">
    <source>
        <dbReference type="SAM" id="MobiDB-lite"/>
    </source>
</evidence>
<evidence type="ECO:0000313" key="3">
    <source>
        <dbReference type="EMBL" id="CAL8090718.1"/>
    </source>
</evidence>
<reference evidence="3 4" key="1">
    <citation type="submission" date="2024-08" db="EMBL/GenBank/DDBJ databases">
        <authorList>
            <person name="Cucini C."/>
            <person name="Frati F."/>
        </authorList>
    </citation>
    <scope>NUCLEOTIDE SEQUENCE [LARGE SCALE GENOMIC DNA]</scope>
</reference>
<organism evidence="3 4">
    <name type="scientific">Orchesella dallaii</name>
    <dbReference type="NCBI Taxonomy" id="48710"/>
    <lineage>
        <taxon>Eukaryota</taxon>
        <taxon>Metazoa</taxon>
        <taxon>Ecdysozoa</taxon>
        <taxon>Arthropoda</taxon>
        <taxon>Hexapoda</taxon>
        <taxon>Collembola</taxon>
        <taxon>Entomobryomorpha</taxon>
        <taxon>Entomobryoidea</taxon>
        <taxon>Orchesellidae</taxon>
        <taxon>Orchesellinae</taxon>
        <taxon>Orchesella</taxon>
    </lineage>
</organism>
<feature type="compositionally biased region" description="Basic and acidic residues" evidence="2">
    <location>
        <begin position="631"/>
        <end position="640"/>
    </location>
</feature>
<evidence type="ECO:0000313" key="4">
    <source>
        <dbReference type="Proteomes" id="UP001642540"/>
    </source>
</evidence>
<dbReference type="EMBL" id="CAXLJM020000024">
    <property type="protein sequence ID" value="CAL8090718.1"/>
    <property type="molecule type" value="Genomic_DNA"/>
</dbReference>
<gene>
    <name evidence="3" type="ORF">ODALV1_LOCUS7733</name>
</gene>
<keyword evidence="4" id="KW-1185">Reference proteome</keyword>
<keyword evidence="1" id="KW-0175">Coiled coil</keyword>
<dbReference type="Proteomes" id="UP001642540">
    <property type="component" value="Unassembled WGS sequence"/>
</dbReference>
<feature type="coiled-coil region" evidence="1">
    <location>
        <begin position="170"/>
        <end position="197"/>
    </location>
</feature>
<feature type="region of interest" description="Disordered" evidence="2">
    <location>
        <begin position="1"/>
        <end position="28"/>
    </location>
</feature>
<accession>A0ABP1Q8N3</accession>
<feature type="compositionally biased region" description="Polar residues" evidence="2">
    <location>
        <begin position="482"/>
        <end position="494"/>
    </location>
</feature>
<feature type="compositionally biased region" description="Basic residues" evidence="2">
    <location>
        <begin position="641"/>
        <end position="651"/>
    </location>
</feature>
<name>A0ABP1Q8N3_9HEXA</name>
<proteinExistence type="predicted"/>
<feature type="region of interest" description="Disordered" evidence="2">
    <location>
        <begin position="466"/>
        <end position="523"/>
    </location>
</feature>
<evidence type="ECO:0000256" key="1">
    <source>
        <dbReference type="SAM" id="Coils"/>
    </source>
</evidence>
<feature type="compositionally biased region" description="Basic and acidic residues" evidence="2">
    <location>
        <begin position="614"/>
        <end position="623"/>
    </location>
</feature>
<feature type="compositionally biased region" description="Polar residues" evidence="2">
    <location>
        <begin position="1"/>
        <end position="23"/>
    </location>
</feature>
<feature type="region of interest" description="Disordered" evidence="2">
    <location>
        <begin position="614"/>
        <end position="651"/>
    </location>
</feature>
<protein>
    <submittedName>
        <fullName evidence="3">Uncharacterized protein</fullName>
    </submittedName>
</protein>
<sequence length="651" mass="73322">MDSQQSLSQGTSSVMSLTQRSLSTPPPPQVVAQAQLLAPQDTPDGIMYIGTVTGGRSVTKSGGRKRAAISGVQHPSTSTTVRIAGLDGTDGGDDQQVIVVAEMQTDKNARARQNERLRRQYSKDQSTRLRELLAPEIHEWLINSGNKKQPNEGQLMYLACEKVEVQNEGLEAKDKLLAEKEEEILRLRNLFGEQEKRQQSLRAVNQKMANSIRHVAKGFLFYKQRYNAQCDASNTQREEYPLEPFVHKVLSMTNVPANRNFLALDDLARRQAQVNNSQSSSGCQGALQILPSTAYPAPTMIRVKQETDQTQSQSQGVVRNNLSVTNMIVGNNMYFQPVRMPVQTQMPQRIQIGQSSQFQQQQLMTHHPQRNIIHQQFLQQGVRNLRITQAPGQPPPNTGVYACNPQEFHQQQPIVHPPMPPQPNFTIKQEPLDMPEIGENANIANSILPYGHNNVVIEQPSTVTIKSEPEDCDTDRAEDNDTQNSGNSASTHSPLQDDVQDEEPAGQGQPQQGSGTGMFSMPGFREDLDIANRTYPQYPPQPPAEEPVWRVMTAEVLLDDENAFMKAIPSFKDFLWHGYLENKDKWKSEVQTIFDELADKTLQECEQTLKVEKEAADAELEKKNKNRGKKRNQEEDNEPKKRGRKKKYGRR</sequence>
<comment type="caution">
    <text evidence="3">The sequence shown here is derived from an EMBL/GenBank/DDBJ whole genome shotgun (WGS) entry which is preliminary data.</text>
</comment>